<evidence type="ECO:0000313" key="2">
    <source>
        <dbReference type="EMBL" id="MFC6198858.1"/>
    </source>
</evidence>
<accession>A0ABW1SC80</accession>
<evidence type="ECO:0000256" key="1">
    <source>
        <dbReference type="SAM" id="MobiDB-lite"/>
    </source>
</evidence>
<protein>
    <submittedName>
        <fullName evidence="2">Uncharacterized protein</fullName>
    </submittedName>
</protein>
<reference evidence="3" key="1">
    <citation type="journal article" date="2019" name="Int. J. Syst. Evol. Microbiol.">
        <title>The Global Catalogue of Microorganisms (GCM) 10K type strain sequencing project: providing services to taxonomists for standard genome sequencing and annotation.</title>
        <authorList>
            <consortium name="The Broad Institute Genomics Platform"/>
            <consortium name="The Broad Institute Genome Sequencing Center for Infectious Disease"/>
            <person name="Wu L."/>
            <person name="Ma J."/>
        </authorList>
    </citation>
    <scope>NUCLEOTIDE SEQUENCE [LARGE SCALE GENOMIC DNA]</scope>
    <source>
        <strain evidence="3">CGMCC-1.15741</strain>
    </source>
</reference>
<sequence length="544" mass="59634">MTERMLLKSFKDLLDLFPGEASGQKPYKENKQKKAQGSSGKVHSAISHKTPSASKTRVKAPVRSLPLRVAKKKPLPTSTVTPKVEAHALDTASRGRNLSTINVDRDSLSALDRRLAVGADVPEDRPTEGEIEAVRLGWLLPNSVRFGHNLEVAGDRTDVIVGLDIGSTATKIVLRLPFADNVGLPVPAPEWFQADGHPYYWRTLLWKSNDGRYSIEPCAGAIPRDRLKVDLLNFGGGDRETVKAAMIAWIVLVVRHGVGWLQKEQPGLFKNSTVVVDEVNLGMPFSSIAEAHPDQRHVALVAGRILESGGEVTEAAILRLLETSSSGDCDLIALQPELAGALQGFLTSHQRRDGRYLLVDIGGLTVDTVFFIYREAANPPITIFAKSVECFGAEVISAWCKEIGNSERAIKVLGSHIALVAKKAIREKMDVNPANWKKPFELETILIGGGRHSQPHRSAVPWCQNSMTHHAPPLDLRLRELEPDRDDIDVRLAAGRGVGRLLVAMGLSYSRYDAPDIRPPSELPNAVRYAARDLTKNYIGSEQC</sequence>
<gene>
    <name evidence="2" type="ORF">ACFQDM_12255</name>
</gene>
<feature type="region of interest" description="Disordered" evidence="1">
    <location>
        <begin position="17"/>
        <end position="60"/>
    </location>
</feature>
<feature type="compositionally biased region" description="Polar residues" evidence="1">
    <location>
        <begin position="35"/>
        <end position="55"/>
    </location>
</feature>
<comment type="caution">
    <text evidence="2">The sequence shown here is derived from an EMBL/GenBank/DDBJ whole genome shotgun (WGS) entry which is preliminary data.</text>
</comment>
<proteinExistence type="predicted"/>
<name>A0ABW1SC80_9PROT</name>
<dbReference type="RefSeq" id="WP_377379434.1">
    <property type="nucleotide sequence ID" value="NZ_JBHSSW010000016.1"/>
</dbReference>
<dbReference type="EMBL" id="JBHSSW010000016">
    <property type="protein sequence ID" value="MFC6198858.1"/>
    <property type="molecule type" value="Genomic_DNA"/>
</dbReference>
<keyword evidence="3" id="KW-1185">Reference proteome</keyword>
<evidence type="ECO:0000313" key="3">
    <source>
        <dbReference type="Proteomes" id="UP001596303"/>
    </source>
</evidence>
<organism evidence="2 3">
    <name type="scientific">Ponticaulis profundi</name>
    <dbReference type="NCBI Taxonomy" id="2665222"/>
    <lineage>
        <taxon>Bacteria</taxon>
        <taxon>Pseudomonadati</taxon>
        <taxon>Pseudomonadota</taxon>
        <taxon>Alphaproteobacteria</taxon>
        <taxon>Hyphomonadales</taxon>
        <taxon>Hyphomonadaceae</taxon>
        <taxon>Ponticaulis</taxon>
    </lineage>
</organism>
<dbReference type="Proteomes" id="UP001596303">
    <property type="component" value="Unassembled WGS sequence"/>
</dbReference>